<dbReference type="InterPro" id="IPR043136">
    <property type="entry name" value="B30.2/SPRY_sf"/>
</dbReference>
<dbReference type="InterPro" id="IPR032675">
    <property type="entry name" value="LRR_dom_sf"/>
</dbReference>
<dbReference type="AlphaFoldDB" id="A0AA88SZ92"/>
<evidence type="ECO:0000256" key="1">
    <source>
        <dbReference type="ARBA" id="ARBA00022614"/>
    </source>
</evidence>
<dbReference type="SMART" id="SM00589">
    <property type="entry name" value="PRY"/>
    <property type="match status" value="1"/>
</dbReference>
<organism evidence="5 6">
    <name type="scientific">Channa striata</name>
    <name type="common">Snakehead murrel</name>
    <name type="synonym">Ophicephalus striatus</name>
    <dbReference type="NCBI Taxonomy" id="64152"/>
    <lineage>
        <taxon>Eukaryota</taxon>
        <taxon>Metazoa</taxon>
        <taxon>Chordata</taxon>
        <taxon>Craniata</taxon>
        <taxon>Vertebrata</taxon>
        <taxon>Euteleostomi</taxon>
        <taxon>Actinopterygii</taxon>
        <taxon>Neopterygii</taxon>
        <taxon>Teleostei</taxon>
        <taxon>Neoteleostei</taxon>
        <taxon>Acanthomorphata</taxon>
        <taxon>Anabantaria</taxon>
        <taxon>Anabantiformes</taxon>
        <taxon>Channoidei</taxon>
        <taxon>Channidae</taxon>
        <taxon>Channa</taxon>
    </lineage>
</organism>
<keyword evidence="1" id="KW-0433">Leucine-rich repeat</keyword>
<name>A0AA88SZ92_CHASR</name>
<dbReference type="InterPro" id="IPR003877">
    <property type="entry name" value="SPRY_dom"/>
</dbReference>
<feature type="compositionally biased region" description="Basic and acidic residues" evidence="3">
    <location>
        <begin position="61"/>
        <end position="79"/>
    </location>
</feature>
<dbReference type="PRINTS" id="PR01407">
    <property type="entry name" value="BUTYPHLNCDUF"/>
</dbReference>
<gene>
    <name evidence="5" type="ORF">Q5P01_006929</name>
</gene>
<evidence type="ECO:0000313" key="6">
    <source>
        <dbReference type="Proteomes" id="UP001187415"/>
    </source>
</evidence>
<evidence type="ECO:0000259" key="4">
    <source>
        <dbReference type="PROSITE" id="PS50188"/>
    </source>
</evidence>
<proteinExistence type="predicted"/>
<dbReference type="PANTHER" id="PTHR24106">
    <property type="entry name" value="NACHT, LRR AND CARD DOMAINS-CONTAINING"/>
    <property type="match status" value="1"/>
</dbReference>
<dbReference type="Pfam" id="PF13765">
    <property type="entry name" value="PRY"/>
    <property type="match status" value="1"/>
</dbReference>
<dbReference type="Gene3D" id="3.80.10.10">
    <property type="entry name" value="Ribonuclease Inhibitor"/>
    <property type="match status" value="1"/>
</dbReference>
<protein>
    <recommendedName>
        <fullName evidence="4">B30.2/SPRY domain-containing protein</fullName>
    </recommendedName>
</protein>
<dbReference type="InterPro" id="IPR013320">
    <property type="entry name" value="ConA-like_dom_sf"/>
</dbReference>
<evidence type="ECO:0000256" key="2">
    <source>
        <dbReference type="ARBA" id="ARBA00022737"/>
    </source>
</evidence>
<accession>A0AA88SZ92</accession>
<dbReference type="Gene3D" id="2.60.120.920">
    <property type="match status" value="1"/>
</dbReference>
<dbReference type="Pfam" id="PF13516">
    <property type="entry name" value="LRR_6"/>
    <property type="match status" value="3"/>
</dbReference>
<comment type="caution">
    <text evidence="5">The sequence shown here is derived from an EMBL/GenBank/DDBJ whole genome shotgun (WGS) entry which is preliminary data.</text>
</comment>
<keyword evidence="2" id="KW-0677">Repeat</keyword>
<feature type="compositionally biased region" description="Basic and acidic residues" evidence="3">
    <location>
        <begin position="95"/>
        <end position="157"/>
    </location>
</feature>
<sequence>MSETKQVKRQVSAAEAALSKHLERQSRQKSSLKPERPEPPEPSDVSIRSCRSKSQPAVFSKDQHYDKKRSSVKLEREEPPEPPEPSYVSIRSNMSKKEPIEFSKDQDYDKQRSSVKPERPKPPEPSDVSIRSDRSKNEPIEFNKEQDDDKQRSDQHHQPNLRSVFMRLDTNIVAFIKRELKKFEKVLDSECAEDSERLAEGEDEESVGGEEEKQRTRNRESFLKLTLNFMRSMKEEELADRLHSKTCGTICQPSEEGLLSLLPVVKESKTSLLSGCNLRGRSCEALAKVLTSKNTNLRELDLSNNDLHDLGVKLLSEGLASPHCHLEVLRLSGCRVTEEGCASLVSALKSNPSHLRELDLSFNHPGDSGIKQLTAILEAPASKLETLKVDNCDKCRLEPSPIRFFCNLSLDTNTANRNLSLSDYNRGVVVALSEEQTYADHSDRFDIWKQLLCSDGLTGRCYWEVQWKGKVDIGVTYRGIRRSGDGDDCCIGWNDQSWSLSCTNHSFTAWHNNTPRDIDTPKPSHPYRVAVYLDWPAGTLSFYSLHFSVSPIRRTHIHTFQSTFTEPLYPAFGFGRMLEYGTDSTMSQFSFYLPQVEE</sequence>
<dbReference type="SMART" id="SM00449">
    <property type="entry name" value="SPRY"/>
    <property type="match status" value="1"/>
</dbReference>
<evidence type="ECO:0000313" key="5">
    <source>
        <dbReference type="EMBL" id="KAK2854268.1"/>
    </source>
</evidence>
<evidence type="ECO:0000256" key="3">
    <source>
        <dbReference type="SAM" id="MobiDB-lite"/>
    </source>
</evidence>
<dbReference type="InterPro" id="IPR001611">
    <property type="entry name" value="Leu-rich_rpt"/>
</dbReference>
<dbReference type="InterPro" id="IPR006574">
    <property type="entry name" value="PRY"/>
</dbReference>
<feature type="domain" description="B30.2/SPRY" evidence="4">
    <location>
        <begin position="387"/>
        <end position="591"/>
    </location>
</feature>
<reference evidence="5" key="1">
    <citation type="submission" date="2023-07" db="EMBL/GenBank/DDBJ databases">
        <title>Chromosome-level Genome Assembly of Striped Snakehead (Channa striata).</title>
        <authorList>
            <person name="Liu H."/>
        </authorList>
    </citation>
    <scope>NUCLEOTIDE SEQUENCE</scope>
    <source>
        <strain evidence="5">Gz</strain>
        <tissue evidence="5">Muscle</tissue>
    </source>
</reference>
<dbReference type="CDD" id="cd16040">
    <property type="entry name" value="SPRY_PRY_SNTX"/>
    <property type="match status" value="1"/>
</dbReference>
<dbReference type="SUPFAM" id="SSF49899">
    <property type="entry name" value="Concanavalin A-like lectins/glucanases"/>
    <property type="match status" value="1"/>
</dbReference>
<dbReference type="InterPro" id="IPR001870">
    <property type="entry name" value="B30.2/SPRY"/>
</dbReference>
<dbReference type="SMART" id="SM00368">
    <property type="entry name" value="LRR_RI"/>
    <property type="match status" value="4"/>
</dbReference>
<dbReference type="PROSITE" id="PS50188">
    <property type="entry name" value="B302_SPRY"/>
    <property type="match status" value="1"/>
</dbReference>
<dbReference type="SUPFAM" id="SSF52047">
    <property type="entry name" value="RNI-like"/>
    <property type="match status" value="1"/>
</dbReference>
<keyword evidence="6" id="KW-1185">Reference proteome</keyword>
<feature type="compositionally biased region" description="Basic and acidic residues" evidence="3">
    <location>
        <begin position="18"/>
        <end position="39"/>
    </location>
</feature>
<dbReference type="Pfam" id="PF00622">
    <property type="entry name" value="SPRY"/>
    <property type="match status" value="1"/>
</dbReference>
<feature type="region of interest" description="Disordered" evidence="3">
    <location>
        <begin position="1"/>
        <end position="162"/>
    </location>
</feature>
<dbReference type="PROSITE" id="PS51450">
    <property type="entry name" value="LRR"/>
    <property type="match status" value="1"/>
</dbReference>
<dbReference type="Proteomes" id="UP001187415">
    <property type="component" value="Unassembled WGS sequence"/>
</dbReference>
<dbReference type="InterPro" id="IPR051261">
    <property type="entry name" value="NLR"/>
</dbReference>
<feature type="region of interest" description="Disordered" evidence="3">
    <location>
        <begin position="193"/>
        <end position="217"/>
    </location>
</feature>
<dbReference type="InterPro" id="IPR003879">
    <property type="entry name" value="Butyrophylin_SPRY"/>
</dbReference>
<dbReference type="EMBL" id="JAUPFM010000004">
    <property type="protein sequence ID" value="KAK2854268.1"/>
    <property type="molecule type" value="Genomic_DNA"/>
</dbReference>